<dbReference type="Pfam" id="PF02518">
    <property type="entry name" value="HATPase_c"/>
    <property type="match status" value="1"/>
</dbReference>
<name>A0A3B1C1H6_9ZZZZ</name>
<feature type="domain" description="Histidine kinase" evidence="7">
    <location>
        <begin position="30"/>
        <end position="253"/>
    </location>
</feature>
<dbReference type="CDD" id="cd00075">
    <property type="entry name" value="HATPase"/>
    <property type="match status" value="1"/>
</dbReference>
<dbReference type="EMBL" id="UOGC01000106">
    <property type="protein sequence ID" value="VAX20591.1"/>
    <property type="molecule type" value="Genomic_DNA"/>
</dbReference>
<dbReference type="PANTHER" id="PTHR43711">
    <property type="entry name" value="TWO-COMPONENT HISTIDINE KINASE"/>
    <property type="match status" value="1"/>
</dbReference>
<dbReference type="SUPFAM" id="SSF47384">
    <property type="entry name" value="Homodimeric domain of signal transducing histidine kinase"/>
    <property type="match status" value="1"/>
</dbReference>
<dbReference type="InterPro" id="IPR003661">
    <property type="entry name" value="HisK_dim/P_dom"/>
</dbReference>
<keyword evidence="6" id="KW-0902">Two-component regulatory system</keyword>
<proteinExistence type="predicted"/>
<dbReference type="InterPro" id="IPR004358">
    <property type="entry name" value="Sig_transdc_His_kin-like_C"/>
</dbReference>
<dbReference type="InterPro" id="IPR003594">
    <property type="entry name" value="HATPase_dom"/>
</dbReference>
<keyword evidence="3" id="KW-0597">Phosphoprotein</keyword>
<sequence length="277" mass="31060">MVQVKRLKAKKKSLAENESLVERHNRILSSITHDLKSPISAIISLVDLLEGEFGGKLGNPKTKKILKLISKAGHESLSLVQEILTMAKMEAGEEKFEPEYVGDLAKELTEVANTFRYEAAAKEVKLIIDIKSSLPMVCWDMRRIRLHALNNLVSNALKFTPAGGMVRISVMKEQSLIVIKVEDDGPGIPVEERQRIFERFEQIDLKSARVFNGCGLGLYNARLIVEQHGGRIYAMEATRGKGAAFTMLLPFYADRQREDVVDSVLYLSKFEGEKEAL</sequence>
<dbReference type="FunFam" id="3.30.565.10:FF:000006">
    <property type="entry name" value="Sensor histidine kinase WalK"/>
    <property type="match status" value="1"/>
</dbReference>
<dbReference type="PANTHER" id="PTHR43711:SF31">
    <property type="entry name" value="HISTIDINE KINASE"/>
    <property type="match status" value="1"/>
</dbReference>
<gene>
    <name evidence="8" type="ORF">MNBD_NITROSPINAE01-1880</name>
</gene>
<evidence type="ECO:0000256" key="6">
    <source>
        <dbReference type="ARBA" id="ARBA00023012"/>
    </source>
</evidence>
<keyword evidence="5" id="KW-0418">Kinase</keyword>
<evidence type="ECO:0000256" key="2">
    <source>
        <dbReference type="ARBA" id="ARBA00012438"/>
    </source>
</evidence>
<evidence type="ECO:0000256" key="4">
    <source>
        <dbReference type="ARBA" id="ARBA00022679"/>
    </source>
</evidence>
<evidence type="ECO:0000259" key="7">
    <source>
        <dbReference type="PROSITE" id="PS50109"/>
    </source>
</evidence>
<evidence type="ECO:0000256" key="1">
    <source>
        <dbReference type="ARBA" id="ARBA00000085"/>
    </source>
</evidence>
<dbReference type="GO" id="GO:0000155">
    <property type="term" value="F:phosphorelay sensor kinase activity"/>
    <property type="evidence" value="ECO:0007669"/>
    <property type="project" value="InterPro"/>
</dbReference>
<protein>
    <recommendedName>
        <fullName evidence="2">histidine kinase</fullName>
        <ecNumber evidence="2">2.7.13.3</ecNumber>
    </recommendedName>
</protein>
<dbReference type="SMART" id="SM00388">
    <property type="entry name" value="HisKA"/>
    <property type="match status" value="1"/>
</dbReference>
<dbReference type="PRINTS" id="PR00344">
    <property type="entry name" value="BCTRLSENSOR"/>
</dbReference>
<evidence type="ECO:0000256" key="5">
    <source>
        <dbReference type="ARBA" id="ARBA00022777"/>
    </source>
</evidence>
<dbReference type="InterPro" id="IPR050736">
    <property type="entry name" value="Sensor_HK_Regulatory"/>
</dbReference>
<evidence type="ECO:0000313" key="8">
    <source>
        <dbReference type="EMBL" id="VAX20591.1"/>
    </source>
</evidence>
<dbReference type="Pfam" id="PF00512">
    <property type="entry name" value="HisKA"/>
    <property type="match status" value="1"/>
</dbReference>
<dbReference type="InterPro" id="IPR036890">
    <property type="entry name" value="HATPase_C_sf"/>
</dbReference>
<dbReference type="PROSITE" id="PS50109">
    <property type="entry name" value="HIS_KIN"/>
    <property type="match status" value="1"/>
</dbReference>
<dbReference type="Gene3D" id="1.10.287.130">
    <property type="match status" value="1"/>
</dbReference>
<dbReference type="InterPro" id="IPR005467">
    <property type="entry name" value="His_kinase_dom"/>
</dbReference>
<dbReference type="Gene3D" id="3.30.565.10">
    <property type="entry name" value="Histidine kinase-like ATPase, C-terminal domain"/>
    <property type="match status" value="1"/>
</dbReference>
<dbReference type="InterPro" id="IPR036097">
    <property type="entry name" value="HisK_dim/P_sf"/>
</dbReference>
<dbReference type="SMART" id="SM00387">
    <property type="entry name" value="HATPase_c"/>
    <property type="match status" value="1"/>
</dbReference>
<keyword evidence="4" id="KW-0808">Transferase</keyword>
<reference evidence="8" key="1">
    <citation type="submission" date="2018-06" db="EMBL/GenBank/DDBJ databases">
        <authorList>
            <person name="Zhirakovskaya E."/>
        </authorList>
    </citation>
    <scope>NUCLEOTIDE SEQUENCE</scope>
</reference>
<dbReference type="CDD" id="cd00082">
    <property type="entry name" value="HisKA"/>
    <property type="match status" value="1"/>
</dbReference>
<dbReference type="EC" id="2.7.13.3" evidence="2"/>
<comment type="catalytic activity">
    <reaction evidence="1">
        <text>ATP + protein L-histidine = ADP + protein N-phospho-L-histidine.</text>
        <dbReference type="EC" id="2.7.13.3"/>
    </reaction>
</comment>
<dbReference type="AlphaFoldDB" id="A0A3B1C1H6"/>
<dbReference type="SUPFAM" id="SSF55874">
    <property type="entry name" value="ATPase domain of HSP90 chaperone/DNA topoisomerase II/histidine kinase"/>
    <property type="match status" value="1"/>
</dbReference>
<organism evidence="8">
    <name type="scientific">hydrothermal vent metagenome</name>
    <dbReference type="NCBI Taxonomy" id="652676"/>
    <lineage>
        <taxon>unclassified sequences</taxon>
        <taxon>metagenomes</taxon>
        <taxon>ecological metagenomes</taxon>
    </lineage>
</organism>
<evidence type="ECO:0000256" key="3">
    <source>
        <dbReference type="ARBA" id="ARBA00022553"/>
    </source>
</evidence>
<accession>A0A3B1C1H6</accession>